<accession>A0A3A4NBF4</accession>
<dbReference type="Proteomes" id="UP000265882">
    <property type="component" value="Unassembled WGS sequence"/>
</dbReference>
<sequence>MEADVIVIGGGMAGTTAALKAASLGADVILIRKGQGSTAMSSGTIDIAGPEKFLPLDSWGEVPRVSDRLKEILRVNPLHPYSIVAGGRSGIDLLCEQLSQATEFLLHKIPRFQMYGSCDQNIALPTVLGTAKFSSFAARSLSEGNLCAMRDAQVLLVGISGLMLFQPRICRQTLARYSSLHPPRPVERVEIIEAIIPHSMNALPSAPFEIARYLDEPQAAGHFAKVVRANMPAGINHVALPPVLGLDNHEETFDIFSREIGKKVFELISPTFSVPGYRLQRALESSLRENRVRILNDEVLDAKREGRKIRNLILKGRKSKRTAAAENYVLAAGKFNSGGILTNDFPIEPIFDLPLFCKDNRADARFMQDLLNWTVEGKQLLFSCGIHIDGQLRPLSPFGEPVYENLYAAGSIIGEYDYVADKCGLGVAILTGYIAGVQAAAKGARP</sequence>
<comment type="caution">
    <text evidence="7">The sequence shown here is derived from an EMBL/GenBank/DDBJ whole genome shotgun (WGS) entry which is preliminary data.</text>
</comment>
<evidence type="ECO:0000256" key="5">
    <source>
        <dbReference type="ARBA" id="ARBA00023002"/>
    </source>
</evidence>
<reference evidence="7 8" key="1">
    <citation type="journal article" date="2017" name="ISME J.">
        <title>Energy and carbon metabolisms in a deep terrestrial subsurface fluid microbial community.</title>
        <authorList>
            <person name="Momper L."/>
            <person name="Jungbluth S.P."/>
            <person name="Lee M.D."/>
            <person name="Amend J.P."/>
        </authorList>
    </citation>
    <scope>NUCLEOTIDE SEQUENCE [LARGE SCALE GENOMIC DNA]</scope>
    <source>
        <strain evidence="7">SURF_5</strain>
    </source>
</reference>
<name>A0A3A4NBF4_ABYX5</name>
<comment type="cofactor">
    <cofactor evidence="1">
        <name>FAD</name>
        <dbReference type="ChEBI" id="CHEBI:57692"/>
    </cofactor>
</comment>
<keyword evidence="2" id="KW-0285">Flavoprotein</keyword>
<gene>
    <name evidence="7" type="ORF">C4520_19945</name>
</gene>
<organism evidence="7 8">
    <name type="scientific">Abyssobacteria bacterium (strain SURF_5)</name>
    <dbReference type="NCBI Taxonomy" id="2093360"/>
    <lineage>
        <taxon>Bacteria</taxon>
        <taxon>Pseudomonadati</taxon>
        <taxon>Candidatus Hydrogenedentota</taxon>
        <taxon>Candidatus Abyssobacteria</taxon>
    </lineage>
</organism>
<evidence type="ECO:0000256" key="3">
    <source>
        <dbReference type="ARBA" id="ARBA00022643"/>
    </source>
</evidence>
<evidence type="ECO:0000256" key="1">
    <source>
        <dbReference type="ARBA" id="ARBA00001974"/>
    </source>
</evidence>
<dbReference type="PIRSF" id="PIRSF000141">
    <property type="entry name" value="Anaerobic_G3P_dh"/>
    <property type="match status" value="1"/>
</dbReference>
<dbReference type="InterPro" id="IPR003953">
    <property type="entry name" value="FAD-dep_OxRdtase_2_FAD-bd"/>
</dbReference>
<evidence type="ECO:0000313" key="7">
    <source>
        <dbReference type="EMBL" id="RJP15646.1"/>
    </source>
</evidence>
<keyword evidence="5" id="KW-0560">Oxidoreductase</keyword>
<dbReference type="PANTHER" id="PTHR43400:SF7">
    <property type="entry name" value="FAD-DEPENDENT OXIDOREDUCTASE 2 FAD BINDING DOMAIN-CONTAINING PROTEIN"/>
    <property type="match status" value="1"/>
</dbReference>
<proteinExistence type="predicted"/>
<keyword evidence="4" id="KW-0274">FAD</keyword>
<dbReference type="PANTHER" id="PTHR43400">
    <property type="entry name" value="FUMARATE REDUCTASE"/>
    <property type="match status" value="1"/>
</dbReference>
<evidence type="ECO:0000256" key="2">
    <source>
        <dbReference type="ARBA" id="ARBA00022630"/>
    </source>
</evidence>
<dbReference type="SUPFAM" id="SSF51905">
    <property type="entry name" value="FAD/NAD(P)-binding domain"/>
    <property type="match status" value="1"/>
</dbReference>
<keyword evidence="3" id="KW-0288">FMN</keyword>
<feature type="domain" description="FAD-dependent oxidoreductase 2 FAD-binding" evidence="6">
    <location>
        <begin position="4"/>
        <end position="427"/>
    </location>
</feature>
<evidence type="ECO:0000256" key="4">
    <source>
        <dbReference type="ARBA" id="ARBA00022827"/>
    </source>
</evidence>
<dbReference type="GO" id="GO:0009331">
    <property type="term" value="C:glycerol-3-phosphate dehydrogenase (FAD) complex"/>
    <property type="evidence" value="ECO:0007669"/>
    <property type="project" value="InterPro"/>
</dbReference>
<dbReference type="InterPro" id="IPR036188">
    <property type="entry name" value="FAD/NAD-bd_sf"/>
</dbReference>
<dbReference type="Gene3D" id="3.50.50.60">
    <property type="entry name" value="FAD/NAD(P)-binding domain"/>
    <property type="match status" value="1"/>
</dbReference>
<dbReference type="InterPro" id="IPR009158">
    <property type="entry name" value="G3P_DH_GlpB_su"/>
</dbReference>
<dbReference type="AlphaFoldDB" id="A0A3A4NBF4"/>
<evidence type="ECO:0000313" key="8">
    <source>
        <dbReference type="Proteomes" id="UP000265882"/>
    </source>
</evidence>
<dbReference type="InterPro" id="IPR050315">
    <property type="entry name" value="FAD-oxidoreductase_2"/>
</dbReference>
<dbReference type="Pfam" id="PF00890">
    <property type="entry name" value="FAD_binding_2"/>
    <property type="match status" value="1"/>
</dbReference>
<protein>
    <submittedName>
        <fullName evidence="7">FAD-binding protein</fullName>
    </submittedName>
</protein>
<evidence type="ECO:0000259" key="6">
    <source>
        <dbReference type="Pfam" id="PF00890"/>
    </source>
</evidence>
<dbReference type="GO" id="GO:0004368">
    <property type="term" value="F:glycerol-3-phosphate dehydrogenase (quinone) activity"/>
    <property type="evidence" value="ECO:0007669"/>
    <property type="project" value="InterPro"/>
</dbReference>
<dbReference type="EMBL" id="QZKU01000132">
    <property type="protein sequence ID" value="RJP15646.1"/>
    <property type="molecule type" value="Genomic_DNA"/>
</dbReference>